<evidence type="ECO:0000256" key="1">
    <source>
        <dbReference type="ARBA" id="ARBA00022729"/>
    </source>
</evidence>
<evidence type="ECO:0008006" key="5">
    <source>
        <dbReference type="Google" id="ProtNLM"/>
    </source>
</evidence>
<dbReference type="PANTHER" id="PTHR31836">
    <property type="match status" value="1"/>
</dbReference>
<reference evidence="3 4" key="1">
    <citation type="submission" date="2021-06" db="EMBL/GenBank/DDBJ databases">
        <title>Actinomycetes sequencing.</title>
        <authorList>
            <person name="Shan Q."/>
        </authorList>
    </citation>
    <scope>NUCLEOTIDE SEQUENCE [LARGE SCALE GENOMIC DNA]</scope>
    <source>
        <strain evidence="3 4">NEAU-G5</strain>
    </source>
</reference>
<dbReference type="Gene3D" id="2.60.40.760">
    <property type="entry name" value="Expansin, cellulose-binding-like domain"/>
    <property type="match status" value="1"/>
</dbReference>
<gene>
    <name evidence="3" type="ORF">KO481_10005</name>
</gene>
<dbReference type="SUPFAM" id="SSF50685">
    <property type="entry name" value="Barwin-like endoglucanases"/>
    <property type="match status" value="1"/>
</dbReference>
<dbReference type="EMBL" id="JAHKNI010000003">
    <property type="protein sequence ID" value="MBU3061857.1"/>
    <property type="molecule type" value="Genomic_DNA"/>
</dbReference>
<protein>
    <recommendedName>
        <fullName evidence="5">RlpA-like protein double-psi beta-barrel domain-containing protein</fullName>
    </recommendedName>
</protein>
<organism evidence="3 4">
    <name type="scientific">Nocardia albiluteola</name>
    <dbReference type="NCBI Taxonomy" id="2842303"/>
    <lineage>
        <taxon>Bacteria</taxon>
        <taxon>Bacillati</taxon>
        <taxon>Actinomycetota</taxon>
        <taxon>Actinomycetes</taxon>
        <taxon>Mycobacteriales</taxon>
        <taxon>Nocardiaceae</taxon>
        <taxon>Nocardia</taxon>
    </lineage>
</organism>
<dbReference type="InterPro" id="IPR051477">
    <property type="entry name" value="Expansin_CellWall"/>
</dbReference>
<dbReference type="PANTHER" id="PTHR31836:SF21">
    <property type="entry name" value="EXPANSIN-LIKE PROTEIN 7"/>
    <property type="match status" value="1"/>
</dbReference>
<accession>A0ABS6AV03</accession>
<dbReference type="Proteomes" id="UP000733379">
    <property type="component" value="Unassembled WGS sequence"/>
</dbReference>
<dbReference type="InterPro" id="IPR049818">
    <property type="entry name" value="Expansin_EXLX1-like"/>
</dbReference>
<comment type="caution">
    <text evidence="3">The sequence shown here is derived from an EMBL/GenBank/DDBJ whole genome shotgun (WGS) entry which is preliminary data.</text>
</comment>
<dbReference type="InterPro" id="IPR036749">
    <property type="entry name" value="Expansin_CBD_sf"/>
</dbReference>
<dbReference type="Gene3D" id="2.40.40.10">
    <property type="entry name" value="RlpA-like domain"/>
    <property type="match status" value="1"/>
</dbReference>
<keyword evidence="4" id="KW-1185">Reference proteome</keyword>
<dbReference type="CDD" id="cd22272">
    <property type="entry name" value="DPBB_EXLX1-like"/>
    <property type="match status" value="1"/>
</dbReference>
<keyword evidence="2" id="KW-0472">Membrane</keyword>
<evidence type="ECO:0000313" key="4">
    <source>
        <dbReference type="Proteomes" id="UP000733379"/>
    </source>
</evidence>
<name>A0ABS6AV03_9NOCA</name>
<sequence length="299" mass="31339">MHRVTQRENTRAVPPWLWTAPVIAAVVAATVWAVRPHPAACRSAVVPTPVVPTPVRVVTTTNTPAPEQVSDDERVDPPMAGQARYYTFSPRVACSFPDLPPDGYYVAVPPDEYADSAACGTYVDLNGPLGTVRAQIVDRCPGCGPHQYDLSAVAFARIADLAAGVARIGISRVHNPSPPPDLVYRVADGSSSAWLGIQFTDTGNPLSRVEIRADSGGPGYTLTRGMDDSWSISGLGPGPFTVLVTDDDGHQAEVPGITVDPGRLQHTGHSLYALPAPSADAAPPVASPIAMTPGPVPCS</sequence>
<dbReference type="NCBIfam" id="NF041144">
    <property type="entry name" value="expansin_EXLX1"/>
    <property type="match status" value="1"/>
</dbReference>
<proteinExistence type="predicted"/>
<evidence type="ECO:0000256" key="2">
    <source>
        <dbReference type="SAM" id="Phobius"/>
    </source>
</evidence>
<feature type="transmembrane region" description="Helical" evidence="2">
    <location>
        <begin position="12"/>
        <end position="34"/>
    </location>
</feature>
<keyword evidence="2" id="KW-0812">Transmembrane</keyword>
<dbReference type="RefSeq" id="WP_215916785.1">
    <property type="nucleotide sequence ID" value="NZ_JAHKNI010000003.1"/>
</dbReference>
<evidence type="ECO:0000313" key="3">
    <source>
        <dbReference type="EMBL" id="MBU3061857.1"/>
    </source>
</evidence>
<dbReference type="InterPro" id="IPR036908">
    <property type="entry name" value="RlpA-like_sf"/>
</dbReference>
<keyword evidence="2" id="KW-1133">Transmembrane helix</keyword>
<keyword evidence="1" id="KW-0732">Signal</keyword>
<dbReference type="SUPFAM" id="SSF49590">
    <property type="entry name" value="PHL pollen allergen"/>
    <property type="match status" value="1"/>
</dbReference>